<dbReference type="PANTHER" id="PTHR12658">
    <property type="entry name" value="BETA-TUBULIN COFACTOR D"/>
    <property type="match status" value="1"/>
</dbReference>
<reference evidence="4 5" key="1">
    <citation type="journal article" date="2016" name="Mol. Biol. Evol.">
        <title>Comparative Genomics of Early-Diverging Mushroom-Forming Fungi Provides Insights into the Origins of Lignocellulose Decay Capabilities.</title>
        <authorList>
            <person name="Nagy L.G."/>
            <person name="Riley R."/>
            <person name="Tritt A."/>
            <person name="Adam C."/>
            <person name="Daum C."/>
            <person name="Floudas D."/>
            <person name="Sun H."/>
            <person name="Yadav J.S."/>
            <person name="Pangilinan J."/>
            <person name="Larsson K.H."/>
            <person name="Matsuura K."/>
            <person name="Barry K."/>
            <person name="Labutti K."/>
            <person name="Kuo R."/>
            <person name="Ohm R.A."/>
            <person name="Bhattacharya S.S."/>
            <person name="Shirouzu T."/>
            <person name="Yoshinaga Y."/>
            <person name="Martin F.M."/>
            <person name="Grigoriev I.V."/>
            <person name="Hibbett D.S."/>
        </authorList>
    </citation>
    <scope>NUCLEOTIDE SEQUENCE [LARGE SCALE GENOMIC DNA]</scope>
    <source>
        <strain evidence="4 5">HHB10207 ss-3</strain>
    </source>
</reference>
<protein>
    <submittedName>
        <fullName evidence="4">ARM repeat-containing protein</fullName>
    </submittedName>
</protein>
<dbReference type="InterPro" id="IPR016024">
    <property type="entry name" value="ARM-type_fold"/>
</dbReference>
<gene>
    <name evidence="4" type="ORF">SISSUDRAFT_983133</name>
</gene>
<dbReference type="OrthoDB" id="1735853at2759"/>
<dbReference type="GO" id="GO:0007023">
    <property type="term" value="P:post-chaperonin tubulin folding pathway"/>
    <property type="evidence" value="ECO:0007669"/>
    <property type="project" value="InterPro"/>
</dbReference>
<feature type="domain" description="Tubulin-folding cofactor D ARM repeats" evidence="3">
    <location>
        <begin position="304"/>
        <end position="494"/>
    </location>
</feature>
<evidence type="ECO:0000259" key="3">
    <source>
        <dbReference type="Pfam" id="PF25767"/>
    </source>
</evidence>
<dbReference type="GO" id="GO:0005096">
    <property type="term" value="F:GTPase activator activity"/>
    <property type="evidence" value="ECO:0007669"/>
    <property type="project" value="InterPro"/>
</dbReference>
<dbReference type="STRING" id="1314776.A0A166FFV8"/>
<dbReference type="InterPro" id="IPR033162">
    <property type="entry name" value="TBCD"/>
</dbReference>
<dbReference type="EMBL" id="KV428030">
    <property type="protein sequence ID" value="KZT40598.1"/>
    <property type="molecule type" value="Genomic_DNA"/>
</dbReference>
<evidence type="ECO:0000313" key="4">
    <source>
        <dbReference type="EMBL" id="KZT40598.1"/>
    </source>
</evidence>
<dbReference type="InterPro" id="IPR022577">
    <property type="entry name" value="TBCD_C"/>
</dbReference>
<dbReference type="Pfam" id="PF23579">
    <property type="entry name" value="ARM_TBCD"/>
    <property type="match status" value="1"/>
</dbReference>
<dbReference type="Pfam" id="PF25767">
    <property type="entry name" value="ARM_TBCD_2nd"/>
    <property type="match status" value="1"/>
</dbReference>
<accession>A0A166FFV8</accession>
<keyword evidence="5" id="KW-1185">Reference proteome</keyword>
<dbReference type="SUPFAM" id="SSF48371">
    <property type="entry name" value="ARM repeat"/>
    <property type="match status" value="1"/>
</dbReference>
<feature type="domain" description="Tubulin-folding cofactor D C-terminal" evidence="2">
    <location>
        <begin position="781"/>
        <end position="978"/>
    </location>
</feature>
<dbReference type="GO" id="GO:0048487">
    <property type="term" value="F:beta-tubulin binding"/>
    <property type="evidence" value="ECO:0007669"/>
    <property type="project" value="InterPro"/>
</dbReference>
<evidence type="ECO:0000313" key="5">
    <source>
        <dbReference type="Proteomes" id="UP000076798"/>
    </source>
</evidence>
<evidence type="ECO:0000259" key="2">
    <source>
        <dbReference type="Pfam" id="PF12612"/>
    </source>
</evidence>
<dbReference type="AlphaFoldDB" id="A0A166FFV8"/>
<dbReference type="InterPro" id="IPR058033">
    <property type="entry name" value="ARM_TBCD_2nd"/>
</dbReference>
<dbReference type="Pfam" id="PF12612">
    <property type="entry name" value="TFCD_C"/>
    <property type="match status" value="1"/>
</dbReference>
<name>A0A166FFV8_9AGAM</name>
<dbReference type="InterPro" id="IPR011989">
    <property type="entry name" value="ARM-like"/>
</dbReference>
<sequence>MEDDDLAVFNPDVFLNLLAEFLKCDLYIQPTPEQSQTETLLLKKMNTILSDYQEQPYLLDPYLECMVVPPIEHLKNACFVHVNDPVRPLCSERFERLSSLIYECIKCLRFFPHQVVDIPVALGFMHSSGSPVQEATQWPLRYIVLLWLGLVCMIPFDLKRFDSPGTDIASDLHAMGLKYLGTPGLEREGAALLLARLYSRHVFSFICKLHLSYGIPLISSYQVLGILRIWILLCTSADALMFNSYLSSIQSLNANMESDESLMINPLVRRLRTKLVSKSAIRLFPSGARQSRPGMFLDASPPPEDEEEDVPESIEESIDFLLQTLQDKDTTVRWSASKGLARIAACLPSSLASQILESILRLFEIHSSLGNYDLPALAEASWHGGCLACAEMARRGLVSSQNMPTLVKWISKALYFDIRKGSHSIGSSVRDAASYVVWSLARSIPSTLLECHAADLARHLVAVSVFDREVQIRRAASAAFQEFVGRTNLIPDGIEVLRKTDFYSVSMRRNAFLVAAPQVAEHFIYRECLLEHIVTVTLRHWDIVMRQLGAESLRLMASLDLNVLGPVLEKRLVRLLGDKDVIVVHGSLLGLSELALAFRENGSEDLEKSRLNIFKSISMVSPALIQKHRNETIMEASCIMLSNSLSPRALAVDTSQPKWRTIFDICLRHRTAACQVAASRFLTSLSAMKDVSYDVQRYSYGRRLLRRSLTYRSGLEPSMVVRTYRLHIDGMQDYTIDERGDVGSWIRIACIDGLVSISQLLLQHVPQGAKLLELLPPDMFHEAVGALFKQGVERLDNVRQRVGERFASLIDLSLRLDDLKSRWRISGDQMIQKLLFSSDSMIGWHDGSWLFPRVVRLMAIHRYRQFVFRGLVLSIGSKTDTTQRPVSIALSSFVESLPVQEPAEDTIDLVKLLRELLAMISEQMTNNNVVIPALQTLLVILDSPAILGMAEREDGNKTLQALLDAAGKFPGKLKNIQRIETSAKVVVFMIAIPGLASRAIEYVFHFLEHHYPKIRSDTAESLYLLFQTRDVGFDTSDAEEMLLETDWYDRNVFLDGDI</sequence>
<dbReference type="Proteomes" id="UP000076798">
    <property type="component" value="Unassembled WGS sequence"/>
</dbReference>
<dbReference type="PANTHER" id="PTHR12658:SF0">
    <property type="entry name" value="TUBULIN-SPECIFIC CHAPERONE D"/>
    <property type="match status" value="1"/>
</dbReference>
<dbReference type="Gene3D" id="1.25.10.10">
    <property type="entry name" value="Leucine-rich Repeat Variant"/>
    <property type="match status" value="1"/>
</dbReference>
<organism evidence="4 5">
    <name type="scientific">Sistotremastrum suecicum HHB10207 ss-3</name>
    <dbReference type="NCBI Taxonomy" id="1314776"/>
    <lineage>
        <taxon>Eukaryota</taxon>
        <taxon>Fungi</taxon>
        <taxon>Dikarya</taxon>
        <taxon>Basidiomycota</taxon>
        <taxon>Agaricomycotina</taxon>
        <taxon>Agaricomycetes</taxon>
        <taxon>Sistotremastrales</taxon>
        <taxon>Sistotremastraceae</taxon>
        <taxon>Sistotremastrum</taxon>
    </lineage>
</organism>
<keyword evidence="1" id="KW-0143">Chaperone</keyword>
<dbReference type="GO" id="GO:0007021">
    <property type="term" value="P:tubulin complex assembly"/>
    <property type="evidence" value="ECO:0007669"/>
    <property type="project" value="InterPro"/>
</dbReference>
<proteinExistence type="predicted"/>
<evidence type="ECO:0000256" key="1">
    <source>
        <dbReference type="ARBA" id="ARBA00023186"/>
    </source>
</evidence>
<dbReference type="GO" id="GO:0000226">
    <property type="term" value="P:microtubule cytoskeleton organization"/>
    <property type="evidence" value="ECO:0007669"/>
    <property type="project" value="TreeGrafter"/>
</dbReference>